<dbReference type="Pfam" id="PF13468">
    <property type="entry name" value="Glyoxalase_3"/>
    <property type="match status" value="1"/>
</dbReference>
<dbReference type="EMBL" id="MLKD01000005">
    <property type="protein sequence ID" value="OQE26779.1"/>
    <property type="molecule type" value="Genomic_DNA"/>
</dbReference>
<evidence type="ECO:0000259" key="1">
    <source>
        <dbReference type="Pfam" id="PF13468"/>
    </source>
</evidence>
<dbReference type="OrthoDB" id="408973at2759"/>
<organism evidence="2 3">
    <name type="scientific">Penicillium steckii</name>
    <dbReference type="NCBI Taxonomy" id="303698"/>
    <lineage>
        <taxon>Eukaryota</taxon>
        <taxon>Fungi</taxon>
        <taxon>Dikarya</taxon>
        <taxon>Ascomycota</taxon>
        <taxon>Pezizomycotina</taxon>
        <taxon>Eurotiomycetes</taxon>
        <taxon>Eurotiomycetidae</taxon>
        <taxon>Eurotiales</taxon>
        <taxon>Aspergillaceae</taxon>
        <taxon>Penicillium</taxon>
    </lineage>
</organism>
<name>A0A1V6TLR2_9EURO</name>
<protein>
    <recommendedName>
        <fullName evidence="1">Glyoxalase-like domain-containing protein</fullName>
    </recommendedName>
</protein>
<feature type="domain" description="Glyoxalase-like" evidence="1">
    <location>
        <begin position="11"/>
        <end position="195"/>
    </location>
</feature>
<dbReference type="AlphaFoldDB" id="A0A1V6TLR2"/>
<dbReference type="Proteomes" id="UP000191285">
    <property type="component" value="Unassembled WGS sequence"/>
</dbReference>
<gene>
    <name evidence="2" type="ORF">PENSTE_c005G02388</name>
</gene>
<dbReference type="InterPro" id="IPR029068">
    <property type="entry name" value="Glyas_Bleomycin-R_OHBP_Dase"/>
</dbReference>
<evidence type="ECO:0000313" key="2">
    <source>
        <dbReference type="EMBL" id="OQE26779.1"/>
    </source>
</evidence>
<dbReference type="InterPro" id="IPR025870">
    <property type="entry name" value="Glyoxalase-like_dom"/>
</dbReference>
<keyword evidence="3" id="KW-1185">Reference proteome</keyword>
<sequence>MSSQIDYLPTLDHIVILVSNTTLENLNNHLQNLFTIAPGGQHANGLTWNKLVLFQDGVYLEFIAFYDNVDPQARRDHRWGNLPENTIIDWAFTYPPNNDFNIIRQRVAGTNTGISYEEPAAWSRKRDDGVILEWTLSTPSGPAGSAIQQGSMPFWCLDTTPRSLRVPYKDTPILAEHSSGVRGVSSLALNVDTSEIARLSKVYGAIDGFSDSGERKWNYKVPEGAELGCVSLDTDSADAPIRMTLSGTASRRIELLPGLVVDIEK</sequence>
<reference evidence="3" key="1">
    <citation type="journal article" date="2017" name="Nat. Microbiol.">
        <title>Global analysis of biosynthetic gene clusters reveals vast potential of secondary metabolite production in Penicillium species.</title>
        <authorList>
            <person name="Nielsen J.C."/>
            <person name="Grijseels S."/>
            <person name="Prigent S."/>
            <person name="Ji B."/>
            <person name="Dainat J."/>
            <person name="Nielsen K.F."/>
            <person name="Frisvad J.C."/>
            <person name="Workman M."/>
            <person name="Nielsen J."/>
        </authorList>
    </citation>
    <scope>NUCLEOTIDE SEQUENCE [LARGE SCALE GENOMIC DNA]</scope>
    <source>
        <strain evidence="3">IBT 24891</strain>
    </source>
</reference>
<evidence type="ECO:0000313" key="3">
    <source>
        <dbReference type="Proteomes" id="UP000191285"/>
    </source>
</evidence>
<accession>A0A1V6TLR2</accession>
<comment type="caution">
    <text evidence="2">The sequence shown here is derived from an EMBL/GenBank/DDBJ whole genome shotgun (WGS) entry which is preliminary data.</text>
</comment>
<dbReference type="PANTHER" id="PTHR40265:SF1">
    <property type="entry name" value="GLYOXALASE-LIKE DOMAIN-CONTAINING PROTEIN"/>
    <property type="match status" value="1"/>
</dbReference>
<dbReference type="Gene3D" id="3.10.180.10">
    <property type="entry name" value="2,3-Dihydroxybiphenyl 1,2-Dioxygenase, domain 1"/>
    <property type="match status" value="1"/>
</dbReference>
<proteinExistence type="predicted"/>
<dbReference type="PANTHER" id="PTHR40265">
    <property type="entry name" value="BLL2707 PROTEIN"/>
    <property type="match status" value="1"/>
</dbReference>